<dbReference type="InterPro" id="IPR029062">
    <property type="entry name" value="Class_I_gatase-like"/>
</dbReference>
<dbReference type="GO" id="GO:0019243">
    <property type="term" value="P:methylglyoxal catabolic process to D-lactate via S-lactoyl-glutathione"/>
    <property type="evidence" value="ECO:0007669"/>
    <property type="project" value="TreeGrafter"/>
</dbReference>
<keyword evidence="2" id="KW-0456">Lyase</keyword>
<dbReference type="EMBL" id="CP041241">
    <property type="protein sequence ID" value="QLL65024.1"/>
    <property type="molecule type" value="Genomic_DNA"/>
</dbReference>
<evidence type="ECO:0000313" key="6">
    <source>
        <dbReference type="Proteomes" id="UP000510721"/>
    </source>
</evidence>
<dbReference type="Pfam" id="PF01965">
    <property type="entry name" value="DJ-1_PfpI"/>
    <property type="match status" value="1"/>
</dbReference>
<keyword evidence="5" id="KW-0614">Plasmid</keyword>
<gene>
    <name evidence="5" type="ORF">FKV68_27025</name>
</gene>
<feature type="domain" description="DJ-1/PfpI" evidence="4">
    <location>
        <begin position="23"/>
        <end position="83"/>
    </location>
</feature>
<evidence type="ECO:0000313" key="5">
    <source>
        <dbReference type="EMBL" id="QLL65024.1"/>
    </source>
</evidence>
<evidence type="ECO:0000259" key="4">
    <source>
        <dbReference type="Pfam" id="PF01965"/>
    </source>
</evidence>
<evidence type="ECO:0000256" key="1">
    <source>
        <dbReference type="ARBA" id="ARBA00023016"/>
    </source>
</evidence>
<geneLocation type="plasmid" evidence="6">
    <name>pemeittgr7c</name>
</geneLocation>
<evidence type="ECO:0000256" key="2">
    <source>
        <dbReference type="ARBA" id="ARBA00023239"/>
    </source>
</evidence>
<keyword evidence="5" id="KW-0315">Glutamine amidotransferase</keyword>
<dbReference type="Proteomes" id="UP000510721">
    <property type="component" value="Plasmid pEmeITTGR7c"/>
</dbReference>
<dbReference type="GO" id="GO:0019172">
    <property type="term" value="F:glyoxalase III activity"/>
    <property type="evidence" value="ECO:0007669"/>
    <property type="project" value="TreeGrafter"/>
</dbReference>
<comment type="similarity">
    <text evidence="3">Belongs to the peptidase C56 family. HSP31-like subfamily.</text>
</comment>
<dbReference type="KEGG" id="emx:FKV68_27025"/>
<keyword evidence="1" id="KW-0346">Stress response</keyword>
<keyword evidence="6" id="KW-1185">Reference proteome</keyword>
<dbReference type="PANTHER" id="PTHR48094:SF11">
    <property type="entry name" value="GLUTATHIONE-INDEPENDENT GLYOXALASE HSP31-RELATED"/>
    <property type="match status" value="1"/>
</dbReference>
<dbReference type="GO" id="GO:0005737">
    <property type="term" value="C:cytoplasm"/>
    <property type="evidence" value="ECO:0007669"/>
    <property type="project" value="TreeGrafter"/>
</dbReference>
<dbReference type="PANTHER" id="PTHR48094">
    <property type="entry name" value="PROTEIN/NUCLEIC ACID DEGLYCASE DJ-1-RELATED"/>
    <property type="match status" value="1"/>
</dbReference>
<accession>A0A859QJF2</accession>
<dbReference type="AlphaFoldDB" id="A0A859QJF2"/>
<proteinExistence type="inferred from homology"/>
<sequence>MRTSEALLTKLKITDEKDSPVVSLDQIERAGYASFDAVYVPGGHAPMQDLLISPGLGKLLRHFHTQGKVTALMCHGPIGLISTLKDAPAFEQDMAAGTGPKASPDWIYAGYRITVFSNEEEEMAKPLLGGGEMKFYPQDALEQAGAVFVSNKKPFEPNVVTDRELITGQNPATANAVAAEILKRLAPKDK</sequence>
<dbReference type="GO" id="GO:0016740">
    <property type="term" value="F:transferase activity"/>
    <property type="evidence" value="ECO:0007669"/>
    <property type="project" value="UniProtKB-KW"/>
</dbReference>
<dbReference type="InterPro" id="IPR050325">
    <property type="entry name" value="Prot/Nucl_acid_deglycase"/>
</dbReference>
<dbReference type="SUPFAM" id="SSF52317">
    <property type="entry name" value="Class I glutamine amidotransferase-like"/>
    <property type="match status" value="1"/>
</dbReference>
<reference evidence="5 6" key="1">
    <citation type="submission" date="2019-06" db="EMBL/GenBank/DDBJ databases">
        <title>Complete genome sequence of Ensifer mexicanus ITTG R7 isolated from nodules of Acacia angustissima (Mill.) Kuntze.</title>
        <authorList>
            <person name="Rincon-Rosales R."/>
            <person name="Rogel M.A."/>
            <person name="Guerrero G."/>
            <person name="Rincon-Molina C.I."/>
            <person name="Lopez-Lopez A."/>
            <person name="Martinez-Romero E."/>
        </authorList>
    </citation>
    <scope>NUCLEOTIDE SEQUENCE [LARGE SCALE GENOMIC DNA]</scope>
    <source>
        <strain evidence="5 6">ITTG R7</strain>
        <plasmid evidence="6">pemeittgr7c</plasmid>
    </source>
</reference>
<dbReference type="CDD" id="cd03141">
    <property type="entry name" value="GATase1_Hsp31_like"/>
    <property type="match status" value="1"/>
</dbReference>
<dbReference type="InterPro" id="IPR002818">
    <property type="entry name" value="DJ-1/PfpI"/>
</dbReference>
<name>A0A859QJF2_9HYPH</name>
<protein>
    <submittedName>
        <fullName evidence="5">Type 1 glutamine amidotransferase domain-containing protein</fullName>
    </submittedName>
</protein>
<keyword evidence="5" id="KW-0808">Transferase</keyword>
<organism evidence="5 6">
    <name type="scientific">Sinorhizobium mexicanum</name>
    <dbReference type="NCBI Taxonomy" id="375549"/>
    <lineage>
        <taxon>Bacteria</taxon>
        <taxon>Pseudomonadati</taxon>
        <taxon>Pseudomonadota</taxon>
        <taxon>Alphaproteobacteria</taxon>
        <taxon>Hyphomicrobiales</taxon>
        <taxon>Rhizobiaceae</taxon>
        <taxon>Sinorhizobium/Ensifer group</taxon>
        <taxon>Sinorhizobium</taxon>
    </lineage>
</organism>
<evidence type="ECO:0000256" key="3">
    <source>
        <dbReference type="ARBA" id="ARBA00038493"/>
    </source>
</evidence>
<dbReference type="Gene3D" id="3.40.50.880">
    <property type="match status" value="1"/>
</dbReference>